<dbReference type="AlphaFoldDB" id="A0A0E0QNF7"/>
<feature type="compositionally biased region" description="Basic and acidic residues" evidence="1">
    <location>
        <begin position="25"/>
        <end position="39"/>
    </location>
</feature>
<feature type="region of interest" description="Disordered" evidence="1">
    <location>
        <begin position="1"/>
        <end position="75"/>
    </location>
</feature>
<protein>
    <recommendedName>
        <fullName evidence="4">DUF834 domain-containing protein</fullName>
    </recommendedName>
</protein>
<feature type="compositionally biased region" description="Basic and acidic residues" evidence="1">
    <location>
        <begin position="1"/>
        <end position="12"/>
    </location>
</feature>
<name>A0A0E0QNF7_ORYRU</name>
<accession>A0A0E0QNF7</accession>
<organism evidence="2 3">
    <name type="scientific">Oryza rufipogon</name>
    <name type="common">Brownbeard rice</name>
    <name type="synonym">Asian wild rice</name>
    <dbReference type="NCBI Taxonomy" id="4529"/>
    <lineage>
        <taxon>Eukaryota</taxon>
        <taxon>Viridiplantae</taxon>
        <taxon>Streptophyta</taxon>
        <taxon>Embryophyta</taxon>
        <taxon>Tracheophyta</taxon>
        <taxon>Spermatophyta</taxon>
        <taxon>Magnoliopsida</taxon>
        <taxon>Liliopsida</taxon>
        <taxon>Poales</taxon>
        <taxon>Poaceae</taxon>
        <taxon>BOP clade</taxon>
        <taxon>Oryzoideae</taxon>
        <taxon>Oryzeae</taxon>
        <taxon>Oryzinae</taxon>
        <taxon>Oryza</taxon>
    </lineage>
</organism>
<dbReference type="Proteomes" id="UP000008022">
    <property type="component" value="Unassembled WGS sequence"/>
</dbReference>
<dbReference type="HOGENOM" id="CLU_2337331_0_0_1"/>
<evidence type="ECO:0000313" key="2">
    <source>
        <dbReference type="EnsemblPlants" id="ORUFI09G02180.1"/>
    </source>
</evidence>
<reference evidence="2" key="2">
    <citation type="submission" date="2015-06" db="UniProtKB">
        <authorList>
            <consortium name="EnsemblPlants"/>
        </authorList>
    </citation>
    <scope>IDENTIFICATION</scope>
</reference>
<reference evidence="3" key="1">
    <citation type="submission" date="2013-06" db="EMBL/GenBank/DDBJ databases">
        <authorList>
            <person name="Zhao Q."/>
        </authorList>
    </citation>
    <scope>NUCLEOTIDE SEQUENCE</scope>
    <source>
        <strain evidence="3">cv. W1943</strain>
    </source>
</reference>
<evidence type="ECO:0000256" key="1">
    <source>
        <dbReference type="SAM" id="MobiDB-lite"/>
    </source>
</evidence>
<evidence type="ECO:0000313" key="3">
    <source>
        <dbReference type="Proteomes" id="UP000008022"/>
    </source>
</evidence>
<keyword evidence="3" id="KW-1185">Reference proteome</keyword>
<dbReference type="EnsemblPlants" id="ORUFI09G02180.1">
    <property type="protein sequence ID" value="ORUFI09G02180.1"/>
    <property type="gene ID" value="ORUFI09G02180"/>
</dbReference>
<evidence type="ECO:0008006" key="4">
    <source>
        <dbReference type="Google" id="ProtNLM"/>
    </source>
</evidence>
<proteinExistence type="predicted"/>
<sequence length="98" mass="10608">MRDDNRGVDRLHFAAANPMEATAKLGDDGRSSRASPEIKTRRRTSAPSCEPDGGNGEQQRRPQRRRGAAGGTAATAALRFTTTGYLRLDLAQNNQRPG</sequence>
<dbReference type="Gramene" id="ORUFI09G02180.1">
    <property type="protein sequence ID" value="ORUFI09G02180.1"/>
    <property type="gene ID" value="ORUFI09G02180"/>
</dbReference>